<protein>
    <submittedName>
        <fullName evidence="2">DUF4091 domain-containing protein</fullName>
    </submittedName>
</protein>
<dbReference type="InterPro" id="IPR025150">
    <property type="entry name" value="GH123_cat"/>
</dbReference>
<reference evidence="2 3" key="1">
    <citation type="submission" date="2019-09" db="EMBL/GenBank/DDBJ databases">
        <title>Draft genome sequence assemblies of isolates from the urinary tract.</title>
        <authorList>
            <person name="Mores C.R."/>
            <person name="Putonti C."/>
            <person name="Wolfe A.J."/>
        </authorList>
    </citation>
    <scope>NUCLEOTIDE SEQUENCE [LARGE SCALE GENOMIC DNA]</scope>
    <source>
        <strain evidence="2 3">UMB623</strain>
    </source>
</reference>
<proteinExistence type="predicted"/>
<sequence>MTLQFFAPTIRQFGNQALAEEPLEDLFLLKEEPGAVQVALTLDQKTWLTLNQNMALPWKGLDQLYRLSLDLPEGLEGRLSFEEAVLDDDGQYKKDRILHEEGRFLERGTHCFWVDLKGLAAGTYHLGVTLSLRQGFEDERVLLSAQLPVEVSDFAYPKEEAFFLDLWQHLSALARYYAVPLWSDDHFNLIANYMKPLAEAGQKVCDLVISDYAWAGQACYQVPDNPSSLFEYNIVGLSRQAGELKADFTAMDRYLDLCLDYGMADEINLFGILGNWDAYSFGSPLEDYEDPIRVRVYDEETGLSSYLRTKADLATYLSLVFDHLQERGLWDRVKVISDEPNDPERFRGFEDFLSSCSKEAIDFKHACLHSEFLEAYEGDFESNSVISSILIDKMDDSHSKVWSRRHQMTWYSCCFPQNLNVFVRSPLMESRLVGYLTYAFGTKGFLRWNYCLWTEDPDKDITYKTYKWAAGDMFFVYPGANGRPEYSLRWKQLVFGLQDYRFFKAIAREVGEDKVQAQVQRLTGDIRQMTYDAASDRIDAQYIDDFNLLQTIKRDCLALLEMK</sequence>
<evidence type="ECO:0000313" key="3">
    <source>
        <dbReference type="Proteomes" id="UP000327148"/>
    </source>
</evidence>
<dbReference type="RefSeq" id="WP_070430462.1">
    <property type="nucleotide sequence ID" value="NZ_VYWO01000002.1"/>
</dbReference>
<dbReference type="Pfam" id="PF13320">
    <property type="entry name" value="GH123_cat"/>
    <property type="match status" value="1"/>
</dbReference>
<evidence type="ECO:0000313" key="2">
    <source>
        <dbReference type="EMBL" id="KAA9301302.1"/>
    </source>
</evidence>
<dbReference type="EMBL" id="VYWO01000002">
    <property type="protein sequence ID" value="KAA9301302.1"/>
    <property type="molecule type" value="Genomic_DNA"/>
</dbReference>
<comment type="caution">
    <text evidence="2">The sequence shown here is derived from an EMBL/GenBank/DDBJ whole genome shotgun (WGS) entry which is preliminary data.</text>
</comment>
<organism evidence="2 3">
    <name type="scientific">Aerococcus sanguinicola</name>
    <dbReference type="NCBI Taxonomy" id="119206"/>
    <lineage>
        <taxon>Bacteria</taxon>
        <taxon>Bacillati</taxon>
        <taxon>Bacillota</taxon>
        <taxon>Bacilli</taxon>
        <taxon>Lactobacillales</taxon>
        <taxon>Aerococcaceae</taxon>
        <taxon>Aerococcus</taxon>
    </lineage>
</organism>
<name>A0A5N1GKG7_9LACT</name>
<feature type="domain" description="Glycoside hydrolase 123 catalytic" evidence="1">
    <location>
        <begin position="167"/>
        <end position="504"/>
    </location>
</feature>
<dbReference type="OrthoDB" id="197680at2"/>
<dbReference type="AlphaFoldDB" id="A0A5N1GKG7"/>
<dbReference type="Proteomes" id="UP000327148">
    <property type="component" value="Unassembled WGS sequence"/>
</dbReference>
<gene>
    <name evidence="2" type="ORF">F6I03_05380</name>
</gene>
<evidence type="ECO:0000259" key="1">
    <source>
        <dbReference type="Pfam" id="PF13320"/>
    </source>
</evidence>
<accession>A0A5N1GKG7</accession>